<sequence length="198" mass="21774">MAALIAENFRFLSLFFKSKDVMIFNGLVALGTVGSEELFSVVAFNCPCSPARNYIYGLAAIGVPALALFLIGVIWNNHTWNLVAECHKRGVKNFSAAATFLLFGSIMGRAAVHSRILAAKNVKQFFGFVALDKEEKELVQEFPVEGVQPSPQWNAITGVYIYRENKGFPLYSRLHKWAKGVEGNGPSPEGNEMLLLAS</sequence>
<comment type="similarity">
    <text evidence="2">Belongs to the CALHM family.</text>
</comment>
<protein>
    <submittedName>
        <fullName evidence="10">CAHM2 protein</fullName>
    </submittedName>
</protein>
<evidence type="ECO:0000256" key="3">
    <source>
        <dbReference type="ARBA" id="ARBA00022448"/>
    </source>
</evidence>
<evidence type="ECO:0000256" key="7">
    <source>
        <dbReference type="ARBA" id="ARBA00023136"/>
    </source>
</evidence>
<evidence type="ECO:0000256" key="9">
    <source>
        <dbReference type="SAM" id="Phobius"/>
    </source>
</evidence>
<keyword evidence="7 9" id="KW-0472">Membrane</keyword>
<comment type="caution">
    <text evidence="10">The sequence shown here is derived from an EMBL/GenBank/DDBJ whole genome shotgun (WGS) entry which is preliminary data.</text>
</comment>
<feature type="non-terminal residue" evidence="10">
    <location>
        <position position="198"/>
    </location>
</feature>
<dbReference type="Pfam" id="PF14798">
    <property type="entry name" value="Ca_hom_mod"/>
    <property type="match status" value="1"/>
</dbReference>
<keyword evidence="11" id="KW-1185">Reference proteome</keyword>
<evidence type="ECO:0000256" key="6">
    <source>
        <dbReference type="ARBA" id="ARBA00023065"/>
    </source>
</evidence>
<feature type="transmembrane region" description="Helical" evidence="9">
    <location>
        <begin position="54"/>
        <end position="74"/>
    </location>
</feature>
<dbReference type="InterPro" id="IPR029569">
    <property type="entry name" value="CALHM"/>
</dbReference>
<feature type="transmembrane region" description="Helical" evidence="9">
    <location>
        <begin position="94"/>
        <end position="112"/>
    </location>
</feature>
<evidence type="ECO:0000256" key="1">
    <source>
        <dbReference type="ARBA" id="ARBA00004141"/>
    </source>
</evidence>
<keyword evidence="3" id="KW-0813">Transport</keyword>
<dbReference type="OrthoDB" id="9865653at2759"/>
<keyword evidence="8" id="KW-0407">Ion channel</keyword>
<reference evidence="10" key="1">
    <citation type="submission" date="2019-09" db="EMBL/GenBank/DDBJ databases">
        <title>Bird 10,000 Genomes (B10K) Project - Family phase.</title>
        <authorList>
            <person name="Zhang G."/>
        </authorList>
    </citation>
    <scope>NUCLEOTIDE SEQUENCE</scope>
    <source>
        <strain evidence="10">B10K-CU-031-40</strain>
    </source>
</reference>
<keyword evidence="5 9" id="KW-1133">Transmembrane helix</keyword>
<dbReference type="AlphaFoldDB" id="A0A851LL71"/>
<dbReference type="EMBL" id="WBMX01003929">
    <property type="protein sequence ID" value="NXC18789.1"/>
    <property type="molecule type" value="Genomic_DNA"/>
</dbReference>
<dbReference type="PANTHER" id="PTHR32261">
    <property type="entry name" value="CALCIUM HOMEOSTASIS MODULATOR PROTEIN"/>
    <property type="match status" value="1"/>
</dbReference>
<keyword evidence="6" id="KW-0406">Ion transport</keyword>
<feature type="transmembrane region" description="Helical" evidence="9">
    <location>
        <begin position="21"/>
        <end position="42"/>
    </location>
</feature>
<evidence type="ECO:0000256" key="4">
    <source>
        <dbReference type="ARBA" id="ARBA00022692"/>
    </source>
</evidence>
<comment type="subcellular location">
    <subcellularLocation>
        <location evidence="1">Membrane</location>
        <topology evidence="1">Multi-pass membrane protein</topology>
    </subcellularLocation>
</comment>
<dbReference type="GO" id="GO:0005886">
    <property type="term" value="C:plasma membrane"/>
    <property type="evidence" value="ECO:0007669"/>
    <property type="project" value="TreeGrafter"/>
</dbReference>
<evidence type="ECO:0000313" key="11">
    <source>
        <dbReference type="Proteomes" id="UP000621168"/>
    </source>
</evidence>
<dbReference type="Proteomes" id="UP000621168">
    <property type="component" value="Unassembled WGS sequence"/>
</dbReference>
<dbReference type="GO" id="GO:1904669">
    <property type="term" value="P:ATP export"/>
    <property type="evidence" value="ECO:0007669"/>
    <property type="project" value="UniProtKB-ARBA"/>
</dbReference>
<name>A0A851LL71_CORCR</name>
<organism evidence="10 11">
    <name type="scientific">Corythaeola cristata</name>
    <name type="common">Great blue turaco</name>
    <dbReference type="NCBI Taxonomy" id="103954"/>
    <lineage>
        <taxon>Eukaryota</taxon>
        <taxon>Metazoa</taxon>
        <taxon>Chordata</taxon>
        <taxon>Craniata</taxon>
        <taxon>Vertebrata</taxon>
        <taxon>Euteleostomi</taxon>
        <taxon>Archelosauria</taxon>
        <taxon>Archosauria</taxon>
        <taxon>Dinosauria</taxon>
        <taxon>Saurischia</taxon>
        <taxon>Theropoda</taxon>
        <taxon>Coelurosauria</taxon>
        <taxon>Aves</taxon>
        <taxon>Neognathae</taxon>
        <taxon>Neoaves</taxon>
        <taxon>Otidimorphae</taxon>
        <taxon>Musophagiformes</taxon>
        <taxon>Musophagidae</taxon>
        <taxon>Corythaeola</taxon>
    </lineage>
</organism>
<evidence type="ECO:0000256" key="5">
    <source>
        <dbReference type="ARBA" id="ARBA00022989"/>
    </source>
</evidence>
<proteinExistence type="inferred from homology"/>
<dbReference type="PANTHER" id="PTHR32261:SF3">
    <property type="entry name" value="CALCIUM HOMEOSTASIS MODULATOR PROTEIN 2"/>
    <property type="match status" value="1"/>
</dbReference>
<evidence type="ECO:0000256" key="8">
    <source>
        <dbReference type="ARBA" id="ARBA00023303"/>
    </source>
</evidence>
<evidence type="ECO:0000313" key="10">
    <source>
        <dbReference type="EMBL" id="NXC18789.1"/>
    </source>
</evidence>
<dbReference type="GO" id="GO:0005261">
    <property type="term" value="F:monoatomic cation channel activity"/>
    <property type="evidence" value="ECO:0007669"/>
    <property type="project" value="TreeGrafter"/>
</dbReference>
<feature type="non-terminal residue" evidence="10">
    <location>
        <position position="1"/>
    </location>
</feature>
<evidence type="ECO:0000256" key="2">
    <source>
        <dbReference type="ARBA" id="ARBA00008497"/>
    </source>
</evidence>
<accession>A0A851LL71</accession>
<gene>
    <name evidence="10" type="primary">Calhm2</name>
    <name evidence="10" type="ORF">CORCRI_R09254</name>
</gene>
<keyword evidence="4 9" id="KW-0812">Transmembrane</keyword>